<dbReference type="AlphaFoldDB" id="A0A9P8PVB7"/>
<dbReference type="PANTHER" id="PTHR11364:SF27">
    <property type="entry name" value="SULFURTRANSFERASE"/>
    <property type="match status" value="1"/>
</dbReference>
<evidence type="ECO:0000313" key="5">
    <source>
        <dbReference type="Proteomes" id="UP000788993"/>
    </source>
</evidence>
<feature type="domain" description="Rhodanese" evidence="3">
    <location>
        <begin position="169"/>
        <end position="285"/>
    </location>
</feature>
<dbReference type="CDD" id="cd01449">
    <property type="entry name" value="TST_Repeat_2"/>
    <property type="match status" value="1"/>
</dbReference>
<keyword evidence="2" id="KW-0677">Repeat</keyword>
<reference evidence="4" key="2">
    <citation type="submission" date="2021-01" db="EMBL/GenBank/DDBJ databases">
        <authorList>
            <person name="Schikora-Tamarit M.A."/>
        </authorList>
    </citation>
    <scope>NUCLEOTIDE SEQUENCE</scope>
    <source>
        <strain evidence="4">NCAIM Y.01608</strain>
    </source>
</reference>
<evidence type="ECO:0000256" key="2">
    <source>
        <dbReference type="ARBA" id="ARBA00022737"/>
    </source>
</evidence>
<protein>
    <recommendedName>
        <fullName evidence="3">Rhodanese domain-containing protein</fullName>
    </recommendedName>
</protein>
<accession>A0A9P8PVB7</accession>
<dbReference type="PANTHER" id="PTHR11364">
    <property type="entry name" value="THIOSULFATE SULFERTANSFERASE"/>
    <property type="match status" value="1"/>
</dbReference>
<feature type="domain" description="Rhodanese" evidence="3">
    <location>
        <begin position="50"/>
        <end position="128"/>
    </location>
</feature>
<dbReference type="Proteomes" id="UP000788993">
    <property type="component" value="Unassembled WGS sequence"/>
</dbReference>
<gene>
    <name evidence="4" type="ORF">OGATHE_000101</name>
</gene>
<dbReference type="GO" id="GO:0004792">
    <property type="term" value="F:thiosulfate-cyanide sulfurtransferase activity"/>
    <property type="evidence" value="ECO:0007669"/>
    <property type="project" value="TreeGrafter"/>
</dbReference>
<dbReference type="InterPro" id="IPR045078">
    <property type="entry name" value="TST/MPST-like"/>
</dbReference>
<organism evidence="4 5">
    <name type="scientific">Ogataea polymorpha</name>
    <dbReference type="NCBI Taxonomy" id="460523"/>
    <lineage>
        <taxon>Eukaryota</taxon>
        <taxon>Fungi</taxon>
        <taxon>Dikarya</taxon>
        <taxon>Ascomycota</taxon>
        <taxon>Saccharomycotina</taxon>
        <taxon>Pichiomycetes</taxon>
        <taxon>Pichiales</taxon>
        <taxon>Pichiaceae</taxon>
        <taxon>Ogataea</taxon>
    </lineage>
</organism>
<dbReference type="InterPro" id="IPR036873">
    <property type="entry name" value="Rhodanese-like_dom_sf"/>
</dbReference>
<keyword evidence="1" id="KW-0808">Transferase</keyword>
<dbReference type="FunFam" id="3.40.250.10:FF:000001">
    <property type="entry name" value="Sulfurtransferase"/>
    <property type="match status" value="1"/>
</dbReference>
<dbReference type="GO" id="GO:0005739">
    <property type="term" value="C:mitochondrion"/>
    <property type="evidence" value="ECO:0007669"/>
    <property type="project" value="TreeGrafter"/>
</dbReference>
<evidence type="ECO:0000313" key="4">
    <source>
        <dbReference type="EMBL" id="KAH3678832.1"/>
    </source>
</evidence>
<reference evidence="4" key="1">
    <citation type="journal article" date="2021" name="Open Biol.">
        <title>Shared evolutionary footprints suggest mitochondrial oxidative damage underlies multiple complex I losses in fungi.</title>
        <authorList>
            <person name="Schikora-Tamarit M.A."/>
            <person name="Marcet-Houben M."/>
            <person name="Nosek J."/>
            <person name="Gabaldon T."/>
        </authorList>
    </citation>
    <scope>NUCLEOTIDE SEQUENCE</scope>
    <source>
        <strain evidence="4">NCAIM Y.01608</strain>
    </source>
</reference>
<evidence type="ECO:0000256" key="1">
    <source>
        <dbReference type="ARBA" id="ARBA00022679"/>
    </source>
</evidence>
<dbReference type="PROSITE" id="PS50206">
    <property type="entry name" value="RHODANESE_3"/>
    <property type="match status" value="2"/>
</dbReference>
<comment type="caution">
    <text evidence="4">The sequence shown here is derived from an EMBL/GenBank/DDBJ whole genome shotgun (WGS) entry which is preliminary data.</text>
</comment>
<sequence length="287" mass="31993">MLSTIVGNFAGQFLKSNPSAITIDSTWYFPNDPRDAFAEFTKHRLTNKTVFFDIDDISDHSSPFPHMLPSKSQFESQVSKLGIRNDSPLLIYDRSDVYSSCRASWMFEIFGHNLEKIYLLDTFAQSDVSTDQPIDSASQLPESEYKATFDKSKVVLFEELKELVLSDKIGKDYNVVDARSGPRFKGEAPEIRPGLSSGHIKNAINIPFTDYLTSDKKFKSASEILERARAAGLDQSKPIIVMCGSGVTACVVRFGLILAGFDAARMAVYDGSWTEWATRAPELIVKS</sequence>
<dbReference type="SUPFAM" id="SSF52821">
    <property type="entry name" value="Rhodanese/Cell cycle control phosphatase"/>
    <property type="match status" value="2"/>
</dbReference>
<keyword evidence="5" id="KW-1185">Reference proteome</keyword>
<evidence type="ECO:0000259" key="3">
    <source>
        <dbReference type="PROSITE" id="PS50206"/>
    </source>
</evidence>
<dbReference type="EMBL" id="JAEUBD010000013">
    <property type="protein sequence ID" value="KAH3678832.1"/>
    <property type="molecule type" value="Genomic_DNA"/>
</dbReference>
<dbReference type="CDD" id="cd01448">
    <property type="entry name" value="TST_Repeat_1"/>
    <property type="match status" value="1"/>
</dbReference>
<dbReference type="SMART" id="SM00450">
    <property type="entry name" value="RHOD"/>
    <property type="match status" value="2"/>
</dbReference>
<proteinExistence type="predicted"/>
<name>A0A9P8PVB7_9ASCO</name>
<dbReference type="Pfam" id="PF00581">
    <property type="entry name" value="Rhodanese"/>
    <property type="match status" value="1"/>
</dbReference>
<dbReference type="InterPro" id="IPR001763">
    <property type="entry name" value="Rhodanese-like_dom"/>
</dbReference>
<dbReference type="Gene3D" id="3.40.250.10">
    <property type="entry name" value="Rhodanese-like domain"/>
    <property type="match status" value="2"/>
</dbReference>